<dbReference type="GO" id="GO:0000139">
    <property type="term" value="C:Golgi membrane"/>
    <property type="evidence" value="ECO:0007669"/>
    <property type="project" value="UniProtKB-SubCell"/>
</dbReference>
<dbReference type="SUPFAM" id="SSF53756">
    <property type="entry name" value="UDP-Glycosyltransferase/glycogen phosphorylase"/>
    <property type="match status" value="1"/>
</dbReference>
<dbReference type="Gene3D" id="3.40.50.11660">
    <property type="entry name" value="Glycosyl transferase family 10, C-terminal domain"/>
    <property type="match status" value="1"/>
</dbReference>
<gene>
    <name evidence="9" type="primary">FucTC_3</name>
    <name evidence="9" type="ORF">Anas_14615</name>
</gene>
<dbReference type="PANTHER" id="PTHR48438:SF1">
    <property type="entry name" value="ALPHA-(1,3)-FUCOSYLTRANSFERASE C-RELATED"/>
    <property type="match status" value="1"/>
</dbReference>
<dbReference type="PANTHER" id="PTHR48438">
    <property type="entry name" value="ALPHA-(1,3)-FUCOSYLTRANSFERASE C-RELATED"/>
    <property type="match status" value="1"/>
</dbReference>
<evidence type="ECO:0000313" key="9">
    <source>
        <dbReference type="EMBL" id="KAB7499926.1"/>
    </source>
</evidence>
<dbReference type="FunFam" id="3.40.50.11660:FF:000004">
    <property type="entry name" value="Glycoprotein 3-alpha-L-fucosyltransferase A"/>
    <property type="match status" value="1"/>
</dbReference>
<evidence type="ECO:0000256" key="4">
    <source>
        <dbReference type="ARBA" id="ARBA00022676"/>
    </source>
</evidence>
<feature type="domain" description="Fucosyltransferase C-terminal" evidence="8">
    <location>
        <begin position="35"/>
        <end position="214"/>
    </location>
</feature>
<evidence type="ECO:0000256" key="5">
    <source>
        <dbReference type="ARBA" id="ARBA00022679"/>
    </source>
</evidence>
<dbReference type="InterPro" id="IPR038577">
    <property type="entry name" value="GT10-like_C_sf"/>
</dbReference>
<dbReference type="EC" id="2.4.1.-" evidence="7"/>
<protein>
    <recommendedName>
        <fullName evidence="7">Fucosyltransferase</fullName>
        <ecNumber evidence="7">2.4.1.-</ecNumber>
    </recommendedName>
</protein>
<comment type="subcellular location">
    <subcellularLocation>
        <location evidence="1">Golgi apparatus membrane</location>
        <topology evidence="1">Single-pass type II membrane protein</topology>
    </subcellularLocation>
    <subcellularLocation>
        <location evidence="7">Golgi apparatus</location>
        <location evidence="7">Golgi stack membrane</location>
        <topology evidence="7">Single-pass type II membrane protein</topology>
    </subcellularLocation>
</comment>
<comment type="similarity">
    <text evidence="3 7">Belongs to the glycosyltransferase 10 family.</text>
</comment>
<evidence type="ECO:0000313" key="10">
    <source>
        <dbReference type="Proteomes" id="UP000326759"/>
    </source>
</evidence>
<sequence>MVMIIYGIVFKKEDFSVQDFSNFENFSYTLDYVMKTKNKTVSWMVSKCNTPSKREKYVKELQKFIPVDIYGKCGPLKCGDRKSSEICYKKIEKEYKFYLSFENSFCKDYVTEKFYRILNYYIIPVVRGGADYASIAPPHSYINVEDFKTPEELANYLNYLSKNDTAYMEYFNWKKDYFLLSRFEWLNHAISFCTLCQKLHSDNTKKVYYNLTEWFLGEAQCNKNLNRLN</sequence>
<comment type="caution">
    <text evidence="9">The sequence shown here is derived from an EMBL/GenBank/DDBJ whole genome shotgun (WGS) entry which is preliminary data.</text>
</comment>
<evidence type="ECO:0000256" key="7">
    <source>
        <dbReference type="RuleBase" id="RU003832"/>
    </source>
</evidence>
<reference evidence="9 10" key="1">
    <citation type="journal article" date="2019" name="PLoS Biol.">
        <title>Sex chromosomes control vertical transmission of feminizing Wolbachia symbionts in an isopod.</title>
        <authorList>
            <person name="Becking T."/>
            <person name="Chebbi M.A."/>
            <person name="Giraud I."/>
            <person name="Moumen B."/>
            <person name="Laverre T."/>
            <person name="Caubet Y."/>
            <person name="Peccoud J."/>
            <person name="Gilbert C."/>
            <person name="Cordaux R."/>
        </authorList>
    </citation>
    <scope>NUCLEOTIDE SEQUENCE [LARGE SCALE GENOMIC DNA]</scope>
    <source>
        <strain evidence="9">ANa2</strain>
        <tissue evidence="9">Whole body excluding digestive tract and cuticle</tissue>
    </source>
</reference>
<name>A0A5N5T0H0_9CRUS</name>
<dbReference type="Pfam" id="PF00852">
    <property type="entry name" value="Glyco_transf_10"/>
    <property type="match status" value="1"/>
</dbReference>
<accession>A0A5N5T0H0</accession>
<keyword evidence="5 7" id="KW-0808">Transferase</keyword>
<evidence type="ECO:0000256" key="1">
    <source>
        <dbReference type="ARBA" id="ARBA00004323"/>
    </source>
</evidence>
<evidence type="ECO:0000256" key="3">
    <source>
        <dbReference type="ARBA" id="ARBA00008919"/>
    </source>
</evidence>
<dbReference type="EMBL" id="SEYY01016016">
    <property type="protein sequence ID" value="KAB7499926.1"/>
    <property type="molecule type" value="Genomic_DNA"/>
</dbReference>
<keyword evidence="7" id="KW-0812">Transmembrane</keyword>
<dbReference type="GO" id="GO:0032580">
    <property type="term" value="C:Golgi cisterna membrane"/>
    <property type="evidence" value="ECO:0007669"/>
    <property type="project" value="UniProtKB-SubCell"/>
</dbReference>
<evidence type="ECO:0000256" key="2">
    <source>
        <dbReference type="ARBA" id="ARBA00004922"/>
    </source>
</evidence>
<proteinExistence type="inferred from homology"/>
<dbReference type="Proteomes" id="UP000326759">
    <property type="component" value="Unassembled WGS sequence"/>
</dbReference>
<keyword evidence="6 7" id="KW-0333">Golgi apparatus</keyword>
<organism evidence="9 10">
    <name type="scientific">Armadillidium nasatum</name>
    <dbReference type="NCBI Taxonomy" id="96803"/>
    <lineage>
        <taxon>Eukaryota</taxon>
        <taxon>Metazoa</taxon>
        <taxon>Ecdysozoa</taxon>
        <taxon>Arthropoda</taxon>
        <taxon>Crustacea</taxon>
        <taxon>Multicrustacea</taxon>
        <taxon>Malacostraca</taxon>
        <taxon>Eumalacostraca</taxon>
        <taxon>Peracarida</taxon>
        <taxon>Isopoda</taxon>
        <taxon>Oniscidea</taxon>
        <taxon>Crinocheta</taxon>
        <taxon>Armadillidiidae</taxon>
        <taxon>Armadillidium</taxon>
    </lineage>
</organism>
<keyword evidence="4 7" id="KW-0328">Glycosyltransferase</keyword>
<comment type="pathway">
    <text evidence="2">Protein modification; protein glycosylation.</text>
</comment>
<evidence type="ECO:0000256" key="6">
    <source>
        <dbReference type="ARBA" id="ARBA00023034"/>
    </source>
</evidence>
<keyword evidence="7" id="KW-0472">Membrane</keyword>
<dbReference type="OrthoDB" id="427096at2759"/>
<dbReference type="UniPathway" id="UPA00378"/>
<evidence type="ECO:0000259" key="8">
    <source>
        <dbReference type="Pfam" id="PF00852"/>
    </source>
</evidence>
<dbReference type="InterPro" id="IPR055270">
    <property type="entry name" value="Glyco_tran_10_C"/>
</dbReference>
<dbReference type="InterPro" id="IPR001503">
    <property type="entry name" value="Glyco_trans_10"/>
</dbReference>
<dbReference type="AlphaFoldDB" id="A0A5N5T0H0"/>
<dbReference type="GO" id="GO:0008417">
    <property type="term" value="F:fucosyltransferase activity"/>
    <property type="evidence" value="ECO:0007669"/>
    <property type="project" value="InterPro"/>
</dbReference>
<keyword evidence="10" id="KW-1185">Reference proteome</keyword>